<dbReference type="InterPro" id="IPR036282">
    <property type="entry name" value="Glutathione-S-Trfase_C_sf"/>
</dbReference>
<dbReference type="Gene3D" id="1.20.1050.10">
    <property type="match status" value="1"/>
</dbReference>
<dbReference type="STRING" id="1088818.A0A2I0AAZ7"/>
<accession>A0A2I0AAZ7</accession>
<dbReference type="Pfam" id="PF02798">
    <property type="entry name" value="GST_N"/>
    <property type="match status" value="1"/>
</dbReference>
<dbReference type="SUPFAM" id="SSF52833">
    <property type="entry name" value="Thioredoxin-like"/>
    <property type="match status" value="1"/>
</dbReference>
<sequence length="216" mass="24006">MAVKVFGSPASTCTGRVLFVLEELGVEYEIVPVNMAAGEHKKHPHLARNPFGQIPALQDGDLVLFESRVITRYLVRKYGKDSGLLKETTPEAAAAVDQWMEVETAQFSSPISTLVFQLLFLPVFYSGTTDEKVVEAELAKLGKVLDVYEARLSKSKYLAGESYTLADLHHISYIHYFLTATPHASFFHSRPHVKAWWEAISSRPATAKVTAGMSFK</sequence>
<dbReference type="FunFam" id="3.40.30.10:FF:000016">
    <property type="entry name" value="Glutathione S-transferase F2"/>
    <property type="match status" value="1"/>
</dbReference>
<evidence type="ECO:0000259" key="6">
    <source>
        <dbReference type="PROSITE" id="PS50405"/>
    </source>
</evidence>
<dbReference type="PANTHER" id="PTHR43900:SF49">
    <property type="entry name" value="GLUTATHIONE S-TRANSFERASE GSTF1-RELATED"/>
    <property type="match status" value="1"/>
</dbReference>
<dbReference type="GO" id="GO:0005737">
    <property type="term" value="C:cytoplasm"/>
    <property type="evidence" value="ECO:0007669"/>
    <property type="project" value="TreeGrafter"/>
</dbReference>
<dbReference type="GO" id="GO:0006749">
    <property type="term" value="P:glutathione metabolic process"/>
    <property type="evidence" value="ECO:0007669"/>
    <property type="project" value="TreeGrafter"/>
</dbReference>
<dbReference type="Gene3D" id="3.40.30.10">
    <property type="entry name" value="Glutaredoxin"/>
    <property type="match status" value="1"/>
</dbReference>
<evidence type="ECO:0000313" key="8">
    <source>
        <dbReference type="Proteomes" id="UP000236161"/>
    </source>
</evidence>
<dbReference type="SFLD" id="SFLDG00358">
    <property type="entry name" value="Main_(cytGST)"/>
    <property type="match status" value="1"/>
</dbReference>
<dbReference type="PROSITE" id="PS50404">
    <property type="entry name" value="GST_NTER"/>
    <property type="match status" value="1"/>
</dbReference>
<dbReference type="CDD" id="cd03187">
    <property type="entry name" value="GST_C_Phi"/>
    <property type="match status" value="1"/>
</dbReference>
<evidence type="ECO:0000256" key="1">
    <source>
        <dbReference type="ARBA" id="ARBA00010128"/>
    </source>
</evidence>
<evidence type="ECO:0000259" key="5">
    <source>
        <dbReference type="PROSITE" id="PS50404"/>
    </source>
</evidence>
<keyword evidence="3 7" id="KW-0808">Transferase</keyword>
<comment type="similarity">
    <text evidence="1">Belongs to the GST superfamily. Phi family.</text>
</comment>
<dbReference type="GO" id="GO:0043295">
    <property type="term" value="F:glutathione binding"/>
    <property type="evidence" value="ECO:0007669"/>
    <property type="project" value="TreeGrafter"/>
</dbReference>
<protein>
    <recommendedName>
        <fullName evidence="2">glutathione transferase</fullName>
        <ecNumber evidence="2">2.5.1.18</ecNumber>
    </recommendedName>
</protein>
<dbReference type="SUPFAM" id="SSF47616">
    <property type="entry name" value="GST C-terminal domain-like"/>
    <property type="match status" value="1"/>
</dbReference>
<dbReference type="InterPro" id="IPR010987">
    <property type="entry name" value="Glutathione-S-Trfase_C-like"/>
</dbReference>
<comment type="catalytic activity">
    <reaction evidence="4">
        <text>RX + glutathione = an S-substituted glutathione + a halide anion + H(+)</text>
        <dbReference type="Rhea" id="RHEA:16437"/>
        <dbReference type="ChEBI" id="CHEBI:15378"/>
        <dbReference type="ChEBI" id="CHEBI:16042"/>
        <dbReference type="ChEBI" id="CHEBI:17792"/>
        <dbReference type="ChEBI" id="CHEBI:57925"/>
        <dbReference type="ChEBI" id="CHEBI:90779"/>
        <dbReference type="EC" id="2.5.1.18"/>
    </reaction>
</comment>
<evidence type="ECO:0000313" key="7">
    <source>
        <dbReference type="EMBL" id="PKA52712.1"/>
    </source>
</evidence>
<dbReference type="InterPro" id="IPR036249">
    <property type="entry name" value="Thioredoxin-like_sf"/>
</dbReference>
<dbReference type="InterPro" id="IPR040079">
    <property type="entry name" value="Glutathione_S-Trfase"/>
</dbReference>
<organism evidence="7 8">
    <name type="scientific">Apostasia shenzhenica</name>
    <dbReference type="NCBI Taxonomy" id="1088818"/>
    <lineage>
        <taxon>Eukaryota</taxon>
        <taxon>Viridiplantae</taxon>
        <taxon>Streptophyta</taxon>
        <taxon>Embryophyta</taxon>
        <taxon>Tracheophyta</taxon>
        <taxon>Spermatophyta</taxon>
        <taxon>Magnoliopsida</taxon>
        <taxon>Liliopsida</taxon>
        <taxon>Asparagales</taxon>
        <taxon>Orchidaceae</taxon>
        <taxon>Apostasioideae</taxon>
        <taxon>Apostasia</taxon>
    </lineage>
</organism>
<dbReference type="Pfam" id="PF00043">
    <property type="entry name" value="GST_C"/>
    <property type="match status" value="1"/>
</dbReference>
<feature type="domain" description="GST C-terminal" evidence="6">
    <location>
        <begin position="89"/>
        <end position="216"/>
    </location>
</feature>
<dbReference type="EC" id="2.5.1.18" evidence="2"/>
<dbReference type="AlphaFoldDB" id="A0A2I0AAZ7"/>
<dbReference type="FunFam" id="1.20.1050.10:FF:000004">
    <property type="entry name" value="Glutathione S-transferase F2"/>
    <property type="match status" value="1"/>
</dbReference>
<dbReference type="PROSITE" id="PS50405">
    <property type="entry name" value="GST_CTER"/>
    <property type="match status" value="1"/>
</dbReference>
<dbReference type="SFLD" id="SFLDG01154">
    <property type="entry name" value="Main.5:_Phi-like"/>
    <property type="match status" value="1"/>
</dbReference>
<dbReference type="InterPro" id="IPR004046">
    <property type="entry name" value="GST_C"/>
</dbReference>
<keyword evidence="8" id="KW-1185">Reference proteome</keyword>
<name>A0A2I0AAZ7_9ASPA</name>
<evidence type="ECO:0000256" key="2">
    <source>
        <dbReference type="ARBA" id="ARBA00012452"/>
    </source>
</evidence>
<evidence type="ECO:0000256" key="4">
    <source>
        <dbReference type="ARBA" id="ARBA00047960"/>
    </source>
</evidence>
<dbReference type="EMBL" id="KZ452001">
    <property type="protein sequence ID" value="PKA52712.1"/>
    <property type="molecule type" value="Genomic_DNA"/>
</dbReference>
<dbReference type="GO" id="GO:0009635">
    <property type="term" value="P:response to herbicide"/>
    <property type="evidence" value="ECO:0007669"/>
    <property type="project" value="UniProtKB-ARBA"/>
</dbReference>
<reference evidence="7 8" key="1">
    <citation type="journal article" date="2017" name="Nature">
        <title>The Apostasia genome and the evolution of orchids.</title>
        <authorList>
            <person name="Zhang G.Q."/>
            <person name="Liu K.W."/>
            <person name="Li Z."/>
            <person name="Lohaus R."/>
            <person name="Hsiao Y.Y."/>
            <person name="Niu S.C."/>
            <person name="Wang J.Y."/>
            <person name="Lin Y.C."/>
            <person name="Xu Q."/>
            <person name="Chen L.J."/>
            <person name="Yoshida K."/>
            <person name="Fujiwara S."/>
            <person name="Wang Z.W."/>
            <person name="Zhang Y.Q."/>
            <person name="Mitsuda N."/>
            <person name="Wang M."/>
            <person name="Liu G.H."/>
            <person name="Pecoraro L."/>
            <person name="Huang H.X."/>
            <person name="Xiao X.J."/>
            <person name="Lin M."/>
            <person name="Wu X.Y."/>
            <person name="Wu W.L."/>
            <person name="Chen Y.Y."/>
            <person name="Chang S.B."/>
            <person name="Sakamoto S."/>
            <person name="Ohme-Takagi M."/>
            <person name="Yagi M."/>
            <person name="Zeng S.J."/>
            <person name="Shen C.Y."/>
            <person name="Yeh C.M."/>
            <person name="Luo Y.B."/>
            <person name="Tsai W.C."/>
            <person name="Van de Peer Y."/>
            <person name="Liu Z.J."/>
        </authorList>
    </citation>
    <scope>NUCLEOTIDE SEQUENCE [LARGE SCALE GENOMIC DNA]</scope>
    <source>
        <strain evidence="8">cv. Shenzhen</strain>
        <tissue evidence="7">Stem</tissue>
    </source>
</reference>
<dbReference type="GO" id="GO:0004364">
    <property type="term" value="F:glutathione transferase activity"/>
    <property type="evidence" value="ECO:0007669"/>
    <property type="project" value="UniProtKB-EC"/>
</dbReference>
<feature type="domain" description="GST N-terminal" evidence="5">
    <location>
        <begin position="1"/>
        <end position="82"/>
    </location>
</feature>
<evidence type="ECO:0000256" key="3">
    <source>
        <dbReference type="ARBA" id="ARBA00022679"/>
    </source>
</evidence>
<dbReference type="CDD" id="cd03053">
    <property type="entry name" value="GST_N_Phi"/>
    <property type="match status" value="1"/>
</dbReference>
<dbReference type="InterPro" id="IPR034347">
    <property type="entry name" value="GST_Phi_C"/>
</dbReference>
<proteinExistence type="inferred from homology"/>
<gene>
    <name evidence="7" type="primary">GSTF1</name>
    <name evidence="7" type="ORF">AXF42_Ash001693</name>
</gene>
<dbReference type="PANTHER" id="PTHR43900">
    <property type="entry name" value="GLUTATHIONE S-TRANSFERASE RHO"/>
    <property type="match status" value="1"/>
</dbReference>
<dbReference type="SFLD" id="SFLDS00019">
    <property type="entry name" value="Glutathione_Transferase_(cytos"/>
    <property type="match status" value="1"/>
</dbReference>
<dbReference type="Proteomes" id="UP000236161">
    <property type="component" value="Unassembled WGS sequence"/>
</dbReference>
<dbReference type="OrthoDB" id="422574at2759"/>
<dbReference type="InterPro" id="IPR004045">
    <property type="entry name" value="Glutathione_S-Trfase_N"/>
</dbReference>